<evidence type="ECO:0000259" key="5">
    <source>
        <dbReference type="PROSITE" id="PS50893"/>
    </source>
</evidence>
<dbReference type="CDD" id="cd03214">
    <property type="entry name" value="ABC_Iron-Siderophores_B12_Hemin"/>
    <property type="match status" value="1"/>
</dbReference>
<evidence type="ECO:0000313" key="7">
    <source>
        <dbReference type="Proteomes" id="UP000295418"/>
    </source>
</evidence>
<accession>A0A4R4E6W6</accession>
<sequence>MIKLSHITKAYDSHVVLNDISFNIQQGEFIGLIGPNGSGKSTLLRMLSGVERVDQGVVELRGKRVHEYPRKEIARWLAVLEQEALPSLGFTTREIVEMGRYPFQNWLGDDSNNGHQLVDRIMEHLQLQDIEDRKIDTLSGGQRQRVALGRVMAQEPLLLLLDEPTTYLDIAYQIQMMDYIHQWQVECGLTVVAVLHDLNLAAQYCTRLMMVSKGQIVADGKPEEIISPELIKQVYGTEPIVLKHPTSGVPQILLQPTGLNGM</sequence>
<evidence type="ECO:0000256" key="1">
    <source>
        <dbReference type="ARBA" id="ARBA00022448"/>
    </source>
</evidence>
<evidence type="ECO:0000256" key="3">
    <source>
        <dbReference type="ARBA" id="ARBA00022840"/>
    </source>
</evidence>
<proteinExistence type="predicted"/>
<dbReference type="GO" id="GO:0016887">
    <property type="term" value="F:ATP hydrolysis activity"/>
    <property type="evidence" value="ECO:0007669"/>
    <property type="project" value="InterPro"/>
</dbReference>
<dbReference type="Gene3D" id="3.40.50.300">
    <property type="entry name" value="P-loop containing nucleotide triphosphate hydrolases"/>
    <property type="match status" value="1"/>
</dbReference>
<comment type="caution">
    <text evidence="6">The sequence shown here is derived from an EMBL/GenBank/DDBJ whole genome shotgun (WGS) entry which is preliminary data.</text>
</comment>
<name>A0A4R4E6W6_9BACL</name>
<keyword evidence="1" id="KW-0813">Transport</keyword>
<dbReference type="PROSITE" id="PS50893">
    <property type="entry name" value="ABC_TRANSPORTER_2"/>
    <property type="match status" value="1"/>
</dbReference>
<dbReference type="InterPro" id="IPR017871">
    <property type="entry name" value="ABC_transporter-like_CS"/>
</dbReference>
<dbReference type="AlphaFoldDB" id="A0A4R4E6W6"/>
<dbReference type="Proteomes" id="UP000295418">
    <property type="component" value="Unassembled WGS sequence"/>
</dbReference>
<organism evidence="6 7">
    <name type="scientific">Paenibacillus albiflavus</name>
    <dbReference type="NCBI Taxonomy" id="2545760"/>
    <lineage>
        <taxon>Bacteria</taxon>
        <taxon>Bacillati</taxon>
        <taxon>Bacillota</taxon>
        <taxon>Bacilli</taxon>
        <taxon>Bacillales</taxon>
        <taxon>Paenibacillaceae</taxon>
        <taxon>Paenibacillus</taxon>
    </lineage>
</organism>
<evidence type="ECO:0000256" key="2">
    <source>
        <dbReference type="ARBA" id="ARBA00022741"/>
    </source>
</evidence>
<dbReference type="GO" id="GO:0005524">
    <property type="term" value="F:ATP binding"/>
    <property type="evidence" value="ECO:0007669"/>
    <property type="project" value="UniProtKB-KW"/>
</dbReference>
<dbReference type="RefSeq" id="WP_132419973.1">
    <property type="nucleotide sequence ID" value="NZ_SKFG01000030.1"/>
</dbReference>
<dbReference type="OrthoDB" id="9787851at2"/>
<dbReference type="FunFam" id="3.40.50.300:FF:000134">
    <property type="entry name" value="Iron-enterobactin ABC transporter ATP-binding protein"/>
    <property type="match status" value="1"/>
</dbReference>
<dbReference type="PANTHER" id="PTHR42794:SF1">
    <property type="entry name" value="HEMIN IMPORT ATP-BINDING PROTEIN HMUV"/>
    <property type="match status" value="1"/>
</dbReference>
<evidence type="ECO:0000256" key="4">
    <source>
        <dbReference type="ARBA" id="ARBA00022967"/>
    </source>
</evidence>
<dbReference type="SUPFAM" id="SSF52540">
    <property type="entry name" value="P-loop containing nucleoside triphosphate hydrolases"/>
    <property type="match status" value="1"/>
</dbReference>
<keyword evidence="3 6" id="KW-0067">ATP-binding</keyword>
<dbReference type="InterPro" id="IPR027417">
    <property type="entry name" value="P-loop_NTPase"/>
</dbReference>
<gene>
    <name evidence="6" type="ORF">E0485_20695</name>
</gene>
<reference evidence="6 7" key="1">
    <citation type="submission" date="2019-03" db="EMBL/GenBank/DDBJ databases">
        <authorList>
            <person name="Kim M.K.M."/>
        </authorList>
    </citation>
    <scope>NUCLEOTIDE SEQUENCE [LARGE SCALE GENOMIC DNA]</scope>
    <source>
        <strain evidence="6 7">18JY21-1</strain>
    </source>
</reference>
<dbReference type="InterPro" id="IPR003439">
    <property type="entry name" value="ABC_transporter-like_ATP-bd"/>
</dbReference>
<keyword evidence="7" id="KW-1185">Reference proteome</keyword>
<feature type="domain" description="ABC transporter" evidence="5">
    <location>
        <begin position="2"/>
        <end position="238"/>
    </location>
</feature>
<protein>
    <submittedName>
        <fullName evidence="6">ABC transporter ATP-binding protein</fullName>
    </submittedName>
</protein>
<dbReference type="PROSITE" id="PS00211">
    <property type="entry name" value="ABC_TRANSPORTER_1"/>
    <property type="match status" value="1"/>
</dbReference>
<dbReference type="InterPro" id="IPR003593">
    <property type="entry name" value="AAA+_ATPase"/>
</dbReference>
<evidence type="ECO:0000313" key="6">
    <source>
        <dbReference type="EMBL" id="TCZ73771.1"/>
    </source>
</evidence>
<dbReference type="Pfam" id="PF00005">
    <property type="entry name" value="ABC_tran"/>
    <property type="match status" value="1"/>
</dbReference>
<keyword evidence="4" id="KW-1278">Translocase</keyword>
<dbReference type="SMART" id="SM00382">
    <property type="entry name" value="AAA"/>
    <property type="match status" value="1"/>
</dbReference>
<dbReference type="PANTHER" id="PTHR42794">
    <property type="entry name" value="HEMIN IMPORT ATP-BINDING PROTEIN HMUV"/>
    <property type="match status" value="1"/>
</dbReference>
<dbReference type="EMBL" id="SKFG01000030">
    <property type="protein sequence ID" value="TCZ73771.1"/>
    <property type="molecule type" value="Genomic_DNA"/>
</dbReference>
<keyword evidence="2" id="KW-0547">Nucleotide-binding</keyword>